<sequence length="223" mass="25149">ERSEAYLVTGGAGFIGSHLVDRLLKMDKKVIVIDNFDDYYEPQIKRDNIKTHLDNKNFTLKEIDLRDKEGLEEIFQSNGISKVIHLAARAGVRASLKNPLIYEEVNIKGTLNLLEACKGHPLDSFIFASSSSVYGTTSKIPFIEEEKLDKPASFYAATKCTGEIICYTYHSLYSIPIACLRLFTVYGPRQRPGMAVHKFTHLISQGKEIDIFGDDLSQLNRLQ</sequence>
<dbReference type="InterPro" id="IPR036291">
    <property type="entry name" value="NAD(P)-bd_dom_sf"/>
</dbReference>
<proteinExistence type="predicted"/>
<evidence type="ECO:0000313" key="3">
    <source>
        <dbReference type="EMBL" id="GAG77561.1"/>
    </source>
</evidence>
<dbReference type="Gene3D" id="3.40.50.720">
    <property type="entry name" value="NAD(P)-binding Rossmann-like Domain"/>
    <property type="match status" value="1"/>
</dbReference>
<dbReference type="Gene3D" id="3.90.25.10">
    <property type="entry name" value="UDP-galactose 4-epimerase, domain 1"/>
    <property type="match status" value="1"/>
</dbReference>
<dbReference type="SUPFAM" id="SSF51735">
    <property type="entry name" value="NAD(P)-binding Rossmann-fold domains"/>
    <property type="match status" value="1"/>
</dbReference>
<gene>
    <name evidence="3" type="ORF">S01H4_27541</name>
</gene>
<reference evidence="3" key="1">
    <citation type="journal article" date="2014" name="Front. Microbiol.">
        <title>High frequency of phylogenetically diverse reductive dehalogenase-homologous genes in deep subseafloor sedimentary metagenomes.</title>
        <authorList>
            <person name="Kawai M."/>
            <person name="Futagami T."/>
            <person name="Toyoda A."/>
            <person name="Takaki Y."/>
            <person name="Nishi S."/>
            <person name="Hori S."/>
            <person name="Arai W."/>
            <person name="Tsubouchi T."/>
            <person name="Morono Y."/>
            <person name="Uchiyama I."/>
            <person name="Ito T."/>
            <person name="Fujiyama A."/>
            <person name="Inagaki F."/>
            <person name="Takami H."/>
        </authorList>
    </citation>
    <scope>NUCLEOTIDE SEQUENCE</scope>
    <source>
        <strain evidence="3">Expedition CK06-06</strain>
    </source>
</reference>
<organism evidence="3">
    <name type="scientific">marine sediment metagenome</name>
    <dbReference type="NCBI Taxonomy" id="412755"/>
    <lineage>
        <taxon>unclassified sequences</taxon>
        <taxon>metagenomes</taxon>
        <taxon>ecological metagenomes</taxon>
    </lineage>
</organism>
<dbReference type="AlphaFoldDB" id="X1BZK0"/>
<name>X1BZK0_9ZZZZ</name>
<accession>X1BZK0</accession>
<dbReference type="PANTHER" id="PTHR43574">
    <property type="entry name" value="EPIMERASE-RELATED"/>
    <property type="match status" value="1"/>
</dbReference>
<dbReference type="Pfam" id="PF16363">
    <property type="entry name" value="GDP_Man_Dehyd"/>
    <property type="match status" value="1"/>
</dbReference>
<keyword evidence="1" id="KW-0520">NAD</keyword>
<protein>
    <recommendedName>
        <fullName evidence="2">NAD(P)-binding domain-containing protein</fullName>
    </recommendedName>
</protein>
<evidence type="ECO:0000259" key="2">
    <source>
        <dbReference type="Pfam" id="PF16363"/>
    </source>
</evidence>
<feature type="domain" description="NAD(P)-binding" evidence="2">
    <location>
        <begin position="7"/>
        <end position="205"/>
    </location>
</feature>
<feature type="non-terminal residue" evidence="3">
    <location>
        <position position="1"/>
    </location>
</feature>
<evidence type="ECO:0000256" key="1">
    <source>
        <dbReference type="ARBA" id="ARBA00023027"/>
    </source>
</evidence>
<dbReference type="InterPro" id="IPR016040">
    <property type="entry name" value="NAD(P)-bd_dom"/>
</dbReference>
<dbReference type="EMBL" id="BART01013481">
    <property type="protein sequence ID" value="GAG77561.1"/>
    <property type="molecule type" value="Genomic_DNA"/>
</dbReference>
<comment type="caution">
    <text evidence="3">The sequence shown here is derived from an EMBL/GenBank/DDBJ whole genome shotgun (WGS) entry which is preliminary data.</text>
</comment>